<proteinExistence type="inferred from homology"/>
<dbReference type="AlphaFoldDB" id="A0A136J0Z6"/>
<feature type="region of interest" description="Disordered" evidence="2">
    <location>
        <begin position="1"/>
        <end position="48"/>
    </location>
</feature>
<dbReference type="InParanoid" id="A0A136J0Z6"/>
<accession>A0A136J0Z6</accession>
<dbReference type="PANTHER" id="PTHR31082">
    <property type="entry name" value="PHEROMONE-REGULATED MEMBRANE PROTEIN 10"/>
    <property type="match status" value="1"/>
</dbReference>
<feature type="domain" description="Threonine/serine exporter-like N-terminal" evidence="3">
    <location>
        <begin position="260"/>
        <end position="492"/>
    </location>
</feature>
<sequence length="677" mass="73167">MRELNEWADTPDHGHVRAATSTPSRPRARARRHGQSSSEPWNFPTNQTRRNTKLPLFHRREPSSNPRRVRVVEDNVQWVEGAGAPATRPPHFTVTMIEWAIRASSLACVVVALLLIAIPGLPRWWRPWPEGSVWLVSLTISAAISVSAWLPAPRNRFGDRMAPWLAIYNLFTAIWASVAVFHRKGPQSPFFKAMPGTDPELFMRVKVAAILNIIYVVSFLPLCFFARDSIREIFRSGETAPLAGIQGRDLELRQSYIEVLCKAHLAFGAPGHRLREHLRATAERFHVTAGFQHAADSSMIVWRTGQSKIVTGASVNLEMLRQLHKTSKQVMRGIIGVQEGKEDIEDMLKKPFQYPTWMVVVLGGASNGLLAPAFGGGWRDMLVVAAFATALAACQTYLAPVSSTFASLAEIFFAFVFAFAGRALGSAYGGSLFCFSAIAQASICGILPGMAMLNSVLNLLGCKELGAGSSGFAGGFITATCIAYGLSLGIVVYGLVDKDAVAEATCAAPLDPRWNFALVPGFLFFQCLAAHAKFQWAVLMAVVGTGGFAIDYYLTIQWPNYPTLAHMMAAFGVGVVSNLSSRMPGLHFAGITLAIPAVWMLVPGGMASSGAISSTLASLEAYKEGGVVEGLADLQNAITGGFVMGMINTAVSLAIGFALANFLLYPVGKRRGALWSL</sequence>
<name>A0A136J0Z6_9PEZI</name>
<reference evidence="5" key="1">
    <citation type="submission" date="2016-02" db="EMBL/GenBank/DDBJ databases">
        <title>Draft genome sequence of Microdochium bolleyi, a fungal endophyte of beachgrass.</title>
        <authorList>
            <consortium name="DOE Joint Genome Institute"/>
            <person name="David A.S."/>
            <person name="May G."/>
            <person name="Haridas S."/>
            <person name="Lim J."/>
            <person name="Wang M."/>
            <person name="Labutti K."/>
            <person name="Lipzen A."/>
            <person name="Barry K."/>
            <person name="Grigoriev I.V."/>
        </authorList>
    </citation>
    <scope>NUCLEOTIDE SEQUENCE [LARGE SCALE GENOMIC DNA]</scope>
    <source>
        <strain evidence="5">J235TASD1</strain>
    </source>
</reference>
<comment type="similarity">
    <text evidence="1">Belongs to the ThrE exporter (TC 2.A.79) family.</text>
</comment>
<dbReference type="GO" id="GO:0022857">
    <property type="term" value="F:transmembrane transporter activity"/>
    <property type="evidence" value="ECO:0007669"/>
    <property type="project" value="InterPro"/>
</dbReference>
<evidence type="ECO:0000313" key="5">
    <source>
        <dbReference type="Proteomes" id="UP000070501"/>
    </source>
</evidence>
<keyword evidence="5" id="KW-1185">Reference proteome</keyword>
<evidence type="ECO:0000259" key="3">
    <source>
        <dbReference type="Pfam" id="PF06738"/>
    </source>
</evidence>
<protein>
    <recommendedName>
        <fullName evidence="3">Threonine/serine exporter-like N-terminal domain-containing protein</fullName>
    </recommendedName>
</protein>
<evidence type="ECO:0000313" key="4">
    <source>
        <dbReference type="EMBL" id="KXJ90910.1"/>
    </source>
</evidence>
<dbReference type="Proteomes" id="UP000070501">
    <property type="component" value="Unassembled WGS sequence"/>
</dbReference>
<dbReference type="OrthoDB" id="413008at2759"/>
<dbReference type="Pfam" id="PF06738">
    <property type="entry name" value="ThrE"/>
    <property type="match status" value="1"/>
</dbReference>
<dbReference type="InterPro" id="IPR051361">
    <property type="entry name" value="ThrE/Ser_Exporter"/>
</dbReference>
<feature type="compositionally biased region" description="Polar residues" evidence="2">
    <location>
        <begin position="35"/>
        <end position="48"/>
    </location>
</feature>
<feature type="compositionally biased region" description="Basic and acidic residues" evidence="2">
    <location>
        <begin position="1"/>
        <end position="15"/>
    </location>
</feature>
<dbReference type="PANTHER" id="PTHR31082:SF4">
    <property type="entry name" value="PHEROMONE-REGULATED MEMBRANE PROTEIN 10"/>
    <property type="match status" value="1"/>
</dbReference>
<dbReference type="InterPro" id="IPR010619">
    <property type="entry name" value="ThrE-like_N"/>
</dbReference>
<gene>
    <name evidence="4" type="ORF">Micbo1qcDRAFT_204952</name>
</gene>
<dbReference type="EMBL" id="KQ964251">
    <property type="protein sequence ID" value="KXJ90910.1"/>
    <property type="molecule type" value="Genomic_DNA"/>
</dbReference>
<evidence type="ECO:0000256" key="2">
    <source>
        <dbReference type="SAM" id="MobiDB-lite"/>
    </source>
</evidence>
<evidence type="ECO:0000256" key="1">
    <source>
        <dbReference type="ARBA" id="ARBA00034125"/>
    </source>
</evidence>
<organism evidence="4 5">
    <name type="scientific">Microdochium bolleyi</name>
    <dbReference type="NCBI Taxonomy" id="196109"/>
    <lineage>
        <taxon>Eukaryota</taxon>
        <taxon>Fungi</taxon>
        <taxon>Dikarya</taxon>
        <taxon>Ascomycota</taxon>
        <taxon>Pezizomycotina</taxon>
        <taxon>Sordariomycetes</taxon>
        <taxon>Xylariomycetidae</taxon>
        <taxon>Xylariales</taxon>
        <taxon>Microdochiaceae</taxon>
        <taxon>Microdochium</taxon>
    </lineage>
</organism>